<feature type="transmembrane region" description="Helical" evidence="6">
    <location>
        <begin position="7"/>
        <end position="25"/>
    </location>
</feature>
<dbReference type="NCBIfam" id="TIGR01730">
    <property type="entry name" value="RND_mfp"/>
    <property type="match status" value="1"/>
</dbReference>
<evidence type="ECO:0000256" key="3">
    <source>
        <dbReference type="ARBA" id="ARBA00023054"/>
    </source>
</evidence>
<reference evidence="8 9" key="1">
    <citation type="submission" date="2021-03" db="EMBL/GenBank/DDBJ databases">
        <title>Genomic Encyclopedia of Type Strains, Phase IV (KMG-IV): sequencing the most valuable type-strain genomes for metagenomic binning, comparative biology and taxonomic classification.</title>
        <authorList>
            <person name="Goeker M."/>
        </authorList>
    </citation>
    <scope>NUCLEOTIDE SEQUENCE [LARGE SCALE GENOMIC DNA]</scope>
    <source>
        <strain evidence="8 9">DSM 101953</strain>
    </source>
</reference>
<keyword evidence="3 4" id="KW-0175">Coiled coil</keyword>
<feature type="compositionally biased region" description="Low complexity" evidence="5">
    <location>
        <begin position="314"/>
        <end position="325"/>
    </location>
</feature>
<evidence type="ECO:0000313" key="8">
    <source>
        <dbReference type="EMBL" id="MBP2113163.1"/>
    </source>
</evidence>
<dbReference type="InterPro" id="IPR058647">
    <property type="entry name" value="BSH_CzcB-like"/>
</dbReference>
<evidence type="ECO:0000256" key="6">
    <source>
        <dbReference type="SAM" id="Phobius"/>
    </source>
</evidence>
<dbReference type="Gene3D" id="2.40.50.100">
    <property type="match status" value="1"/>
</dbReference>
<feature type="region of interest" description="Disordered" evidence="5">
    <location>
        <begin position="374"/>
        <end position="399"/>
    </location>
</feature>
<dbReference type="PANTHER" id="PTHR32347">
    <property type="entry name" value="EFFLUX SYSTEM COMPONENT YKNX-RELATED"/>
    <property type="match status" value="1"/>
</dbReference>
<dbReference type="Gene3D" id="2.40.30.170">
    <property type="match status" value="1"/>
</dbReference>
<dbReference type="SUPFAM" id="SSF111369">
    <property type="entry name" value="HlyD-like secretion proteins"/>
    <property type="match status" value="1"/>
</dbReference>
<evidence type="ECO:0000313" key="9">
    <source>
        <dbReference type="Proteomes" id="UP000773462"/>
    </source>
</evidence>
<evidence type="ECO:0000256" key="5">
    <source>
        <dbReference type="SAM" id="MobiDB-lite"/>
    </source>
</evidence>
<evidence type="ECO:0000256" key="1">
    <source>
        <dbReference type="ARBA" id="ARBA00004196"/>
    </source>
</evidence>
<feature type="compositionally biased region" description="Gly residues" evidence="5">
    <location>
        <begin position="386"/>
        <end position="399"/>
    </location>
</feature>
<comment type="similarity">
    <text evidence="2">Belongs to the membrane fusion protein (MFP) (TC 8.A.1) family.</text>
</comment>
<gene>
    <name evidence="8" type="ORF">J2Z70_003322</name>
</gene>
<proteinExistence type="inferred from homology"/>
<dbReference type="InterPro" id="IPR006143">
    <property type="entry name" value="RND_pump_MFP"/>
</dbReference>
<sequence>MNVKKTLGLSAAVIVTAGIVVYSLWPDKSTQDSPPTAQTTVVTKDDISVTVKGSGTVKATNTTIVYARDTGNVAKVLVKENEQVKKGQILLTYEGANVASNVRIQQNTLKQSQNDLLEKQDQYKKLIMDSAALTDIDAAKLAIERTKDTITATLTELEALKKDHIPPASLTAPMDGTVTKISASSGGMVTKGAEVFSITDYKNLSATIKIDELDIPKIKPGMSAAIKMDALPAEVYPAKVTRIADEGTVTNGVSVFEVTLLLTDSTGARAGMSAQGVVTIEEKNQVLLLPVESVTQKDNKYYVQVQDSVPEQAPSPKGSSAAGSPATPPPVQLKPVTVGVHDESRIEIVSGLREGEQVIVPTIIAVSTPAPAAPGMFDMGGDEGGFDGSDGGGAGGGPQ</sequence>
<keyword evidence="6" id="KW-1133">Transmembrane helix</keyword>
<keyword evidence="6" id="KW-0472">Membrane</keyword>
<feature type="coiled-coil region" evidence="4">
    <location>
        <begin position="102"/>
        <end position="163"/>
    </location>
</feature>
<keyword evidence="6" id="KW-0812">Transmembrane</keyword>
<dbReference type="RefSeq" id="WP_209874907.1">
    <property type="nucleotide sequence ID" value="NZ_JAGGLV010000010.1"/>
</dbReference>
<evidence type="ECO:0000259" key="7">
    <source>
        <dbReference type="Pfam" id="PF25973"/>
    </source>
</evidence>
<organism evidence="8 9">
    <name type="scientific">Paenibacillus silagei</name>
    <dbReference type="NCBI Taxonomy" id="1670801"/>
    <lineage>
        <taxon>Bacteria</taxon>
        <taxon>Bacillati</taxon>
        <taxon>Bacillota</taxon>
        <taxon>Bacilli</taxon>
        <taxon>Bacillales</taxon>
        <taxon>Paenibacillaceae</taxon>
        <taxon>Paenibacillus</taxon>
    </lineage>
</organism>
<accession>A0ABS4NSY2</accession>
<evidence type="ECO:0000256" key="2">
    <source>
        <dbReference type="ARBA" id="ARBA00009477"/>
    </source>
</evidence>
<comment type="subcellular location">
    <subcellularLocation>
        <location evidence="1">Cell envelope</location>
    </subcellularLocation>
</comment>
<dbReference type="EMBL" id="JAGGLV010000010">
    <property type="protein sequence ID" value="MBP2113163.1"/>
    <property type="molecule type" value="Genomic_DNA"/>
</dbReference>
<keyword evidence="9" id="KW-1185">Reference proteome</keyword>
<dbReference type="Pfam" id="PF25973">
    <property type="entry name" value="BSH_CzcB"/>
    <property type="match status" value="1"/>
</dbReference>
<dbReference type="PANTHER" id="PTHR32347:SF14">
    <property type="entry name" value="EFFLUX SYSTEM COMPONENT YKNX-RELATED"/>
    <property type="match status" value="1"/>
</dbReference>
<feature type="region of interest" description="Disordered" evidence="5">
    <location>
        <begin position="309"/>
        <end position="338"/>
    </location>
</feature>
<evidence type="ECO:0000256" key="4">
    <source>
        <dbReference type="SAM" id="Coils"/>
    </source>
</evidence>
<comment type="caution">
    <text evidence="8">The sequence shown here is derived from an EMBL/GenBank/DDBJ whole genome shotgun (WGS) entry which is preliminary data.</text>
</comment>
<dbReference type="Gene3D" id="2.40.420.20">
    <property type="match status" value="1"/>
</dbReference>
<protein>
    <submittedName>
        <fullName evidence="8">HlyD family secretion protein</fullName>
    </submittedName>
</protein>
<feature type="domain" description="CzcB-like barrel-sandwich hybrid" evidence="7">
    <location>
        <begin position="62"/>
        <end position="200"/>
    </location>
</feature>
<name>A0ABS4NSY2_9BACL</name>
<dbReference type="Proteomes" id="UP000773462">
    <property type="component" value="Unassembled WGS sequence"/>
</dbReference>
<dbReference type="InterPro" id="IPR050465">
    <property type="entry name" value="UPF0194_transport"/>
</dbReference>